<keyword evidence="1" id="KW-0732">Signal</keyword>
<dbReference type="InterPro" id="IPR050491">
    <property type="entry name" value="AmpC-like"/>
</dbReference>
<organism evidence="3 4">
    <name type="scientific">Glaciecola petra</name>
    <dbReference type="NCBI Taxonomy" id="3075602"/>
    <lineage>
        <taxon>Bacteria</taxon>
        <taxon>Pseudomonadati</taxon>
        <taxon>Pseudomonadota</taxon>
        <taxon>Gammaproteobacteria</taxon>
        <taxon>Alteromonadales</taxon>
        <taxon>Alteromonadaceae</taxon>
        <taxon>Glaciecola</taxon>
    </lineage>
</organism>
<sequence>MTTHIPLRCIALFSLILSVTFIAAFSQAHEHSSNTNLDPEIDKRFEQLSAFVNKEMTEKTVPGVAIGVLFNGEHRTRAFGITNINNPQLVTDKTLFQIGSITKTMTGTIMMRLAEQGKLDLDANVRQYLPNFKVKDEQVSANVKVRDLLTHMSGWVGDHFSTKAGAGDDALSRILAEMTELEQLAPLNSVYSYNNSAFYVAAHIIEVVTKDTIQNVMQSMIFDDIGMHDSYIVPSDVMTKPYVVGHNNAAKGISVAQRWALYRAAWAAGGGIMTAGDMLKYAAFHLGDGTNSDGDQVMQQASLLAMQATQAAKVGTKDAIGITWHLSSVGNLKVVTHGGATNGQQAYLLLIPEKDFAITVLTNAGNGRALHQKVIAFALEQYFDARNPEPILQTRTHQELVEYAGLYSRPFRDLKITVVDGQLMIQAIPKQSFLGNEIAPPSPLRAFNFFETDRIVDKSGNFKAEFIRNEDGSIGWIRSSRIFVKQ</sequence>
<reference evidence="3 4" key="1">
    <citation type="submission" date="2023-09" db="EMBL/GenBank/DDBJ databases">
        <authorList>
            <person name="Rey-Velasco X."/>
        </authorList>
    </citation>
    <scope>NUCLEOTIDE SEQUENCE [LARGE SCALE GENOMIC DNA]</scope>
    <source>
        <strain evidence="3 4">P117</strain>
    </source>
</reference>
<name>A0ABU2ZRJ9_9ALTE</name>
<evidence type="ECO:0000259" key="2">
    <source>
        <dbReference type="Pfam" id="PF00144"/>
    </source>
</evidence>
<dbReference type="Proteomes" id="UP001253545">
    <property type="component" value="Unassembled WGS sequence"/>
</dbReference>
<dbReference type="PANTHER" id="PTHR46825:SF9">
    <property type="entry name" value="BETA-LACTAMASE-RELATED DOMAIN-CONTAINING PROTEIN"/>
    <property type="match status" value="1"/>
</dbReference>
<dbReference type="PANTHER" id="PTHR46825">
    <property type="entry name" value="D-ALANYL-D-ALANINE-CARBOXYPEPTIDASE/ENDOPEPTIDASE AMPH"/>
    <property type="match status" value="1"/>
</dbReference>
<dbReference type="Pfam" id="PF00144">
    <property type="entry name" value="Beta-lactamase"/>
    <property type="match status" value="1"/>
</dbReference>
<gene>
    <name evidence="3" type="ORF">RM552_10420</name>
</gene>
<keyword evidence="3" id="KW-0378">Hydrolase</keyword>
<dbReference type="EC" id="3.1.1.103" evidence="3"/>
<dbReference type="GO" id="GO:0016787">
    <property type="term" value="F:hydrolase activity"/>
    <property type="evidence" value="ECO:0007669"/>
    <property type="project" value="UniProtKB-KW"/>
</dbReference>
<dbReference type="Gene3D" id="3.40.710.10">
    <property type="entry name" value="DD-peptidase/beta-lactamase superfamily"/>
    <property type="match status" value="1"/>
</dbReference>
<evidence type="ECO:0000256" key="1">
    <source>
        <dbReference type="SAM" id="SignalP"/>
    </source>
</evidence>
<evidence type="ECO:0000313" key="3">
    <source>
        <dbReference type="EMBL" id="MDT0595259.1"/>
    </source>
</evidence>
<feature type="signal peptide" evidence="1">
    <location>
        <begin position="1"/>
        <end position="23"/>
    </location>
</feature>
<dbReference type="InterPro" id="IPR012338">
    <property type="entry name" value="Beta-lactam/transpept-like"/>
</dbReference>
<keyword evidence="4" id="KW-1185">Reference proteome</keyword>
<evidence type="ECO:0000313" key="4">
    <source>
        <dbReference type="Proteomes" id="UP001253545"/>
    </source>
</evidence>
<dbReference type="EMBL" id="JAVRHX010000002">
    <property type="protein sequence ID" value="MDT0595259.1"/>
    <property type="molecule type" value="Genomic_DNA"/>
</dbReference>
<accession>A0ABU2ZRJ9</accession>
<dbReference type="RefSeq" id="WP_311368770.1">
    <property type="nucleotide sequence ID" value="NZ_JAVRHX010000002.1"/>
</dbReference>
<dbReference type="SUPFAM" id="SSF56601">
    <property type="entry name" value="beta-lactamase/transpeptidase-like"/>
    <property type="match status" value="1"/>
</dbReference>
<dbReference type="InterPro" id="IPR001466">
    <property type="entry name" value="Beta-lactam-related"/>
</dbReference>
<protein>
    <submittedName>
        <fullName evidence="3">Serine hydrolase domain-containing protein</fullName>
        <ecNumber evidence="3">3.1.1.103</ecNumber>
    </submittedName>
</protein>
<proteinExistence type="predicted"/>
<feature type="chain" id="PRO_5045174786" evidence="1">
    <location>
        <begin position="24"/>
        <end position="486"/>
    </location>
</feature>
<feature type="domain" description="Beta-lactamase-related" evidence="2">
    <location>
        <begin position="50"/>
        <end position="369"/>
    </location>
</feature>
<comment type="caution">
    <text evidence="3">The sequence shown here is derived from an EMBL/GenBank/DDBJ whole genome shotgun (WGS) entry which is preliminary data.</text>
</comment>